<gene>
    <name evidence="1" type="ORF">FA95DRAFT_1486461</name>
</gene>
<accession>A0ACB8S2Y4</accession>
<reference evidence="1" key="2">
    <citation type="journal article" date="2022" name="New Phytol.">
        <title>Evolutionary transition to the ectomycorrhizal habit in the genomes of a hyperdiverse lineage of mushroom-forming fungi.</title>
        <authorList>
            <person name="Looney B."/>
            <person name="Miyauchi S."/>
            <person name="Morin E."/>
            <person name="Drula E."/>
            <person name="Courty P.E."/>
            <person name="Kohler A."/>
            <person name="Kuo A."/>
            <person name="LaButti K."/>
            <person name="Pangilinan J."/>
            <person name="Lipzen A."/>
            <person name="Riley R."/>
            <person name="Andreopoulos W."/>
            <person name="He G."/>
            <person name="Johnson J."/>
            <person name="Nolan M."/>
            <person name="Tritt A."/>
            <person name="Barry K.W."/>
            <person name="Grigoriev I.V."/>
            <person name="Nagy L.G."/>
            <person name="Hibbett D."/>
            <person name="Henrissat B."/>
            <person name="Matheny P.B."/>
            <person name="Labbe J."/>
            <person name="Martin F.M."/>
        </authorList>
    </citation>
    <scope>NUCLEOTIDE SEQUENCE</scope>
    <source>
        <strain evidence="1">FP105234-sp</strain>
    </source>
</reference>
<evidence type="ECO:0000313" key="1">
    <source>
        <dbReference type="EMBL" id="KAI0050889.1"/>
    </source>
</evidence>
<dbReference type="EMBL" id="MU275857">
    <property type="protein sequence ID" value="KAI0050889.1"/>
    <property type="molecule type" value="Genomic_DNA"/>
</dbReference>
<name>A0ACB8S2Y4_9AGAM</name>
<evidence type="ECO:0000313" key="2">
    <source>
        <dbReference type="Proteomes" id="UP000814033"/>
    </source>
</evidence>
<sequence length="453" mass="48044">MSATVCNHDGLTGGRPASLDRSTLHREPSELDAYLEKKCDVAAEDAVPEAVPLHCEDDFPDGGLQAWLVVVGAMCVTFSTFGYVNTWGAFQEYYENVMLPDSSPSTIAWIGSIQYSLVFLPALVVGRLFDLGHFRYPLSAATVLMVVCTFLTAECTQYWQFLLCQGFGIGLSSGIIFGPTMGIVAHWFKKKRSTALGVIACGSSVGGTAFPIAFRNLSVSVGFKWTMRIFGFILLCSLGAANILLKRRLPPTHVSGGLLNLKQFRMPAYSVYTASGFVAFLGLYTVLTYIDASAPSQGVTGDLPFYLISIANVGSGFGRLASGFAADRVGPLTVMTPFTLLAGVLTFIWPFVRGYSLIPVAIIYGASSGAFAGLLAAPMMAFGDTADVGRRTGMFMTILSFGALAGPPISGAINTASGGYKAVGVYAGSSIMLASAMLFTSRYLVLGGIRGKI</sequence>
<dbReference type="Proteomes" id="UP000814033">
    <property type="component" value="Unassembled WGS sequence"/>
</dbReference>
<protein>
    <submittedName>
        <fullName evidence="1">MFS general substrate transporter</fullName>
    </submittedName>
</protein>
<reference evidence="1" key="1">
    <citation type="submission" date="2021-02" db="EMBL/GenBank/DDBJ databases">
        <authorList>
            <consortium name="DOE Joint Genome Institute"/>
            <person name="Ahrendt S."/>
            <person name="Looney B.P."/>
            <person name="Miyauchi S."/>
            <person name="Morin E."/>
            <person name="Drula E."/>
            <person name="Courty P.E."/>
            <person name="Chicoki N."/>
            <person name="Fauchery L."/>
            <person name="Kohler A."/>
            <person name="Kuo A."/>
            <person name="Labutti K."/>
            <person name="Pangilinan J."/>
            <person name="Lipzen A."/>
            <person name="Riley R."/>
            <person name="Andreopoulos W."/>
            <person name="He G."/>
            <person name="Johnson J."/>
            <person name="Barry K.W."/>
            <person name="Grigoriev I.V."/>
            <person name="Nagy L."/>
            <person name="Hibbett D."/>
            <person name="Henrissat B."/>
            <person name="Matheny P.B."/>
            <person name="Labbe J."/>
            <person name="Martin F."/>
        </authorList>
    </citation>
    <scope>NUCLEOTIDE SEQUENCE</scope>
    <source>
        <strain evidence="1">FP105234-sp</strain>
    </source>
</reference>
<organism evidence="1 2">
    <name type="scientific">Auriscalpium vulgare</name>
    <dbReference type="NCBI Taxonomy" id="40419"/>
    <lineage>
        <taxon>Eukaryota</taxon>
        <taxon>Fungi</taxon>
        <taxon>Dikarya</taxon>
        <taxon>Basidiomycota</taxon>
        <taxon>Agaricomycotina</taxon>
        <taxon>Agaricomycetes</taxon>
        <taxon>Russulales</taxon>
        <taxon>Auriscalpiaceae</taxon>
        <taxon>Auriscalpium</taxon>
    </lineage>
</organism>
<proteinExistence type="predicted"/>
<comment type="caution">
    <text evidence="1">The sequence shown here is derived from an EMBL/GenBank/DDBJ whole genome shotgun (WGS) entry which is preliminary data.</text>
</comment>
<keyword evidence="2" id="KW-1185">Reference proteome</keyword>